<sequence length="74" mass="8350">MCSSKLFINVVIRKRRISRLEGPVPADSTPKLSTPAKKRYLQNRILSFCCPFSTNTAMICVFRSSKTWPLTSGL</sequence>
<reference evidence="1 2" key="2">
    <citation type="journal article" date="2019" name="G3 (Bethesda)">
        <title>Hybrid Assembly of the Genome of the Entomopathogenic Nematode Steinernema carpocapsae Identifies the X-Chromosome.</title>
        <authorList>
            <person name="Serra L."/>
            <person name="Macchietto M."/>
            <person name="Macias-Munoz A."/>
            <person name="McGill C.J."/>
            <person name="Rodriguez I.M."/>
            <person name="Rodriguez B."/>
            <person name="Murad R."/>
            <person name="Mortazavi A."/>
        </authorList>
    </citation>
    <scope>NUCLEOTIDE SEQUENCE [LARGE SCALE GENOMIC DNA]</scope>
    <source>
        <strain evidence="1 2">ALL</strain>
    </source>
</reference>
<dbReference type="EMBL" id="AZBU02000008">
    <property type="protein sequence ID" value="TKR67556.1"/>
    <property type="molecule type" value="Genomic_DNA"/>
</dbReference>
<accession>A0A4U5MEE8</accession>
<dbReference type="Proteomes" id="UP000298663">
    <property type="component" value="Unassembled WGS sequence"/>
</dbReference>
<comment type="caution">
    <text evidence="1">The sequence shown here is derived from an EMBL/GenBank/DDBJ whole genome shotgun (WGS) entry which is preliminary data.</text>
</comment>
<dbReference type="AlphaFoldDB" id="A0A4U5MEE8"/>
<proteinExistence type="predicted"/>
<organism evidence="1 2">
    <name type="scientific">Steinernema carpocapsae</name>
    <name type="common">Entomopathogenic nematode</name>
    <dbReference type="NCBI Taxonomy" id="34508"/>
    <lineage>
        <taxon>Eukaryota</taxon>
        <taxon>Metazoa</taxon>
        <taxon>Ecdysozoa</taxon>
        <taxon>Nematoda</taxon>
        <taxon>Chromadorea</taxon>
        <taxon>Rhabditida</taxon>
        <taxon>Tylenchina</taxon>
        <taxon>Panagrolaimomorpha</taxon>
        <taxon>Strongyloidoidea</taxon>
        <taxon>Steinernematidae</taxon>
        <taxon>Steinernema</taxon>
    </lineage>
</organism>
<reference evidence="1 2" key="1">
    <citation type="journal article" date="2015" name="Genome Biol.">
        <title>Comparative genomics of Steinernema reveals deeply conserved gene regulatory networks.</title>
        <authorList>
            <person name="Dillman A.R."/>
            <person name="Macchietto M."/>
            <person name="Porter C.F."/>
            <person name="Rogers A."/>
            <person name="Williams B."/>
            <person name="Antoshechkin I."/>
            <person name="Lee M.M."/>
            <person name="Goodwin Z."/>
            <person name="Lu X."/>
            <person name="Lewis E.E."/>
            <person name="Goodrich-Blair H."/>
            <person name="Stock S.P."/>
            <person name="Adams B.J."/>
            <person name="Sternberg P.W."/>
            <person name="Mortazavi A."/>
        </authorList>
    </citation>
    <scope>NUCLEOTIDE SEQUENCE [LARGE SCALE GENOMIC DNA]</scope>
    <source>
        <strain evidence="1 2">ALL</strain>
    </source>
</reference>
<gene>
    <name evidence="1" type="ORF">L596_023690</name>
</gene>
<evidence type="ECO:0000313" key="1">
    <source>
        <dbReference type="EMBL" id="TKR67556.1"/>
    </source>
</evidence>
<name>A0A4U5MEE8_STECR</name>
<protein>
    <submittedName>
        <fullName evidence="1">Uncharacterized protein</fullName>
    </submittedName>
</protein>
<keyword evidence="2" id="KW-1185">Reference proteome</keyword>
<evidence type="ECO:0000313" key="2">
    <source>
        <dbReference type="Proteomes" id="UP000298663"/>
    </source>
</evidence>